<evidence type="ECO:0000256" key="2">
    <source>
        <dbReference type="ARBA" id="ARBA00022490"/>
    </source>
</evidence>
<keyword evidence="2" id="KW-0963">Cytoplasm</keyword>
<dbReference type="Proteomes" id="UP000063063">
    <property type="component" value="Chromosome 17"/>
</dbReference>
<dbReference type="VEuPathDB" id="TriTrypDB:LPMP_170380"/>
<accession>A0A088S690</accession>
<keyword evidence="3 7" id="KW-0489">Methyltransferase</keyword>
<keyword evidence="5" id="KW-0175">Coiled coil</keyword>
<dbReference type="GO" id="GO:0003676">
    <property type="term" value="F:nucleic acid binding"/>
    <property type="evidence" value="ECO:0007669"/>
    <property type="project" value="InterPro"/>
</dbReference>
<sequence length="547" mass="61244">MPNTHGSAAAVVTAASGASRTVFNAGHTKVEFNQYWYSRNTIHHLVREVCHHATACAFLSTPSLFFALDERRGDETTEDESRLKQLRHSSRVFEYDLQWSSDPCFVHYDFHQPEQVPVQYMAAFDYVVADPPFITADVWTQYAATAKLLLKEGGKLLFTTVPENHSLLENLLDRPLFIADFYPLVEHLTYQYVCFLSYEPTCLAQPNAELPEVDAKMAAAIHMANDLRSSEKEFALQMAQRKREGEERLPTVAFERDNELARNPKVRERVKAERNAVNWDTIPIEKMEWGYIPEGLTVYPEGNVPPAEVRQWAVAGNSDELAATASSTSENFGPEYNACLRLRTNLDTFKSSIDAMQRHMDAQMKLRHQRVKLSKELTMLKEASKPHGDTAENAASAVTAAAADSAASAIEAQVAEATNAIEVNERERVERLDEMALLARQIEKEEAALAALALQPLSSFPTEMAATGDADTDPTGASGKSSLSAATLHHIPYASAMTECIQAYRTVEAKRVPLQELAADATRRFKFPIFARMKELLQRMKELKQQR</sequence>
<evidence type="ECO:0000256" key="1">
    <source>
        <dbReference type="ARBA" id="ARBA00004496"/>
    </source>
</evidence>
<keyword evidence="8" id="KW-1185">Reference proteome</keyword>
<dbReference type="GeneID" id="22573781"/>
<dbReference type="RefSeq" id="XP_010697729.1">
    <property type="nucleotide sequence ID" value="XM_010699427.1"/>
</dbReference>
<evidence type="ECO:0000256" key="4">
    <source>
        <dbReference type="ARBA" id="ARBA00022679"/>
    </source>
</evidence>
<feature type="region of interest" description="Disordered" evidence="6">
    <location>
        <begin position="463"/>
        <end position="482"/>
    </location>
</feature>
<evidence type="ECO:0000256" key="3">
    <source>
        <dbReference type="ARBA" id="ARBA00022603"/>
    </source>
</evidence>
<dbReference type="InterPro" id="IPR019369">
    <property type="entry name" value="Efm5/EEF1AKMT1"/>
</dbReference>
<dbReference type="InterPro" id="IPR002052">
    <property type="entry name" value="DNA_methylase_N6_adenine_CS"/>
</dbReference>
<reference evidence="7 8" key="1">
    <citation type="journal article" date="2015" name="Sci. Rep.">
        <title>The genome of Leishmania panamensis: insights into genomics of the L. (Viannia) subgenus.</title>
        <authorList>
            <person name="Llanes A."/>
            <person name="Restrepo C.M."/>
            <person name="Vecchio G.D."/>
            <person name="Anguizola F.J."/>
            <person name="Lleonart R."/>
        </authorList>
    </citation>
    <scope>NUCLEOTIDE SEQUENCE [LARGE SCALE GENOMIC DNA]</scope>
    <source>
        <strain evidence="7 8">MHOM/PA/94/PSC-1</strain>
    </source>
</reference>
<dbReference type="eggNOG" id="KOG3350">
    <property type="taxonomic scope" value="Eukaryota"/>
</dbReference>
<dbReference type="InterPro" id="IPR029063">
    <property type="entry name" value="SAM-dependent_MTases_sf"/>
</dbReference>
<dbReference type="GO" id="GO:0016279">
    <property type="term" value="F:protein-lysine N-methyltransferase activity"/>
    <property type="evidence" value="ECO:0007669"/>
    <property type="project" value="InterPro"/>
</dbReference>
<comment type="subcellular location">
    <subcellularLocation>
        <location evidence="1">Cytoplasm</location>
    </subcellularLocation>
</comment>
<dbReference type="KEGG" id="lpan:LPMP_170380"/>
<evidence type="ECO:0000313" key="8">
    <source>
        <dbReference type="Proteomes" id="UP000063063"/>
    </source>
</evidence>
<dbReference type="OrthoDB" id="206354at2759"/>
<gene>
    <name evidence="7" type="ORF">LPMP_170380</name>
</gene>
<dbReference type="InterPro" id="IPR041370">
    <property type="entry name" value="Mlase_EEF1AKMT1/ZCCHC4"/>
</dbReference>
<dbReference type="PANTHER" id="PTHR13200:SF1">
    <property type="entry name" value="NUCLEIC ACID BINDING PROTEIN"/>
    <property type="match status" value="1"/>
</dbReference>
<dbReference type="GO" id="GO:0005737">
    <property type="term" value="C:cytoplasm"/>
    <property type="evidence" value="ECO:0007669"/>
    <property type="project" value="UniProtKB-SubCell"/>
</dbReference>
<dbReference type="VEuPathDB" id="TriTrypDB:LPAL13_170009200"/>
<dbReference type="SUPFAM" id="SSF53335">
    <property type="entry name" value="S-adenosyl-L-methionine-dependent methyltransferases"/>
    <property type="match status" value="1"/>
</dbReference>
<dbReference type="PANTHER" id="PTHR13200">
    <property type="entry name" value="EEF1A LYSINE METHYLTRANSFERASE 1"/>
    <property type="match status" value="1"/>
</dbReference>
<evidence type="ECO:0000256" key="6">
    <source>
        <dbReference type="SAM" id="MobiDB-lite"/>
    </source>
</evidence>
<protein>
    <submittedName>
        <fullName evidence="7">SAM-dependent methyltransferase, putative</fullName>
    </submittedName>
</protein>
<evidence type="ECO:0000256" key="5">
    <source>
        <dbReference type="SAM" id="Coils"/>
    </source>
</evidence>
<dbReference type="PROSITE" id="PS00092">
    <property type="entry name" value="N6_MTASE"/>
    <property type="match status" value="1"/>
</dbReference>
<dbReference type="Pfam" id="PF10237">
    <property type="entry name" value="N6-adenineMlase"/>
    <property type="match status" value="1"/>
</dbReference>
<dbReference type="GO" id="GO:0032259">
    <property type="term" value="P:methylation"/>
    <property type="evidence" value="ECO:0007669"/>
    <property type="project" value="UniProtKB-KW"/>
</dbReference>
<dbReference type="AlphaFoldDB" id="A0A088S690"/>
<organism evidence="7 8">
    <name type="scientific">Leishmania panamensis</name>
    <dbReference type="NCBI Taxonomy" id="5679"/>
    <lineage>
        <taxon>Eukaryota</taxon>
        <taxon>Discoba</taxon>
        <taxon>Euglenozoa</taxon>
        <taxon>Kinetoplastea</taxon>
        <taxon>Metakinetoplastina</taxon>
        <taxon>Trypanosomatida</taxon>
        <taxon>Trypanosomatidae</taxon>
        <taxon>Leishmaniinae</taxon>
        <taxon>Leishmania</taxon>
        <taxon>Leishmania guyanensis species complex</taxon>
    </lineage>
</organism>
<evidence type="ECO:0000313" key="7">
    <source>
        <dbReference type="EMBL" id="AIN97076.1"/>
    </source>
</evidence>
<proteinExistence type="predicted"/>
<feature type="coiled-coil region" evidence="5">
    <location>
        <begin position="407"/>
        <end position="455"/>
    </location>
</feature>
<keyword evidence="4" id="KW-0808">Transferase</keyword>
<dbReference type="EMBL" id="CP009386">
    <property type="protein sequence ID" value="AIN97076.1"/>
    <property type="molecule type" value="Genomic_DNA"/>
</dbReference>
<name>A0A088S690_LEIPA</name>